<dbReference type="OrthoDB" id="9785495at2"/>
<dbReference type="Proteomes" id="UP000294914">
    <property type="component" value="Unassembled WGS sequence"/>
</dbReference>
<keyword evidence="2" id="KW-1185">Reference proteome</keyword>
<accession>A0A4R8IP62</accession>
<dbReference type="AlphaFoldDB" id="A0A4R8IP62"/>
<sequence>MADLFSITAPLMIRTPDGEEKVIAHHFPHPRGLLYFDLYWHEGQPWEQTHVIEGEIQGDGPWKIGDHVINLVGCHGTNPELAMQFEQWQTYLQRADVDYPPEPLITAIARKMGANLE</sequence>
<protein>
    <submittedName>
        <fullName evidence="1">Uncharacterized protein</fullName>
    </submittedName>
</protein>
<dbReference type="EMBL" id="SOQX01000004">
    <property type="protein sequence ID" value="TDY00950.1"/>
    <property type="molecule type" value="Genomic_DNA"/>
</dbReference>
<comment type="caution">
    <text evidence="1">The sequence shown here is derived from an EMBL/GenBank/DDBJ whole genome shotgun (WGS) entry which is preliminary data.</text>
</comment>
<evidence type="ECO:0000313" key="2">
    <source>
        <dbReference type="Proteomes" id="UP000294914"/>
    </source>
</evidence>
<name>A0A4R8IP62_9GAMM</name>
<gene>
    <name evidence="1" type="ORF">EDC23_1695</name>
</gene>
<reference evidence="1 2" key="1">
    <citation type="submission" date="2019-03" db="EMBL/GenBank/DDBJ databases">
        <title>Genomic Encyclopedia of Type Strains, Phase IV (KMG-IV): sequencing the most valuable type-strain genomes for metagenomic binning, comparative biology and taxonomic classification.</title>
        <authorList>
            <person name="Goeker M."/>
        </authorList>
    </citation>
    <scope>NUCLEOTIDE SEQUENCE [LARGE SCALE GENOMIC DNA]</scope>
    <source>
        <strain evidence="1 2">DSM 16326</strain>
    </source>
</reference>
<proteinExistence type="predicted"/>
<dbReference type="RefSeq" id="WP_134083425.1">
    <property type="nucleotide sequence ID" value="NZ_SOQX01000004.1"/>
</dbReference>
<organism evidence="1 2">
    <name type="scientific">Thiohalophilus thiocyanatoxydans</name>
    <dbReference type="NCBI Taxonomy" id="381308"/>
    <lineage>
        <taxon>Bacteria</taxon>
        <taxon>Pseudomonadati</taxon>
        <taxon>Pseudomonadota</taxon>
        <taxon>Gammaproteobacteria</taxon>
        <taxon>Thiohalomonadales</taxon>
        <taxon>Thiohalophilaceae</taxon>
        <taxon>Thiohalophilus</taxon>
    </lineage>
</organism>
<evidence type="ECO:0000313" key="1">
    <source>
        <dbReference type="EMBL" id="TDY00950.1"/>
    </source>
</evidence>